<accession>A0A540VY25</accession>
<keyword evidence="7" id="KW-1185">Reference proteome</keyword>
<dbReference type="AlphaFoldDB" id="A0A540VY25"/>
<comment type="subcellular location">
    <subcellularLocation>
        <location evidence="1">Membrane</location>
    </subcellularLocation>
</comment>
<evidence type="ECO:0000313" key="7">
    <source>
        <dbReference type="Proteomes" id="UP000319103"/>
    </source>
</evidence>
<name>A0A540VY25_9ACTN</name>
<dbReference type="InterPro" id="IPR036013">
    <property type="entry name" value="Band_7/SPFH_dom_sf"/>
</dbReference>
<dbReference type="GO" id="GO:0005886">
    <property type="term" value="C:plasma membrane"/>
    <property type="evidence" value="ECO:0007669"/>
    <property type="project" value="TreeGrafter"/>
</dbReference>
<evidence type="ECO:0000256" key="4">
    <source>
        <dbReference type="SAM" id="Coils"/>
    </source>
</evidence>
<organism evidence="6 7">
    <name type="scientific">Kitasatospora acidiphila</name>
    <dbReference type="NCBI Taxonomy" id="2567942"/>
    <lineage>
        <taxon>Bacteria</taxon>
        <taxon>Bacillati</taxon>
        <taxon>Actinomycetota</taxon>
        <taxon>Actinomycetes</taxon>
        <taxon>Kitasatosporales</taxon>
        <taxon>Streptomycetaceae</taxon>
        <taxon>Kitasatospora</taxon>
    </lineage>
</organism>
<dbReference type="InterPro" id="IPR027705">
    <property type="entry name" value="Flotillin_fam"/>
</dbReference>
<dbReference type="InterPro" id="IPR001107">
    <property type="entry name" value="Band_7"/>
</dbReference>
<dbReference type="PANTHER" id="PTHR13806">
    <property type="entry name" value="FLOTILLIN-RELATED"/>
    <property type="match status" value="1"/>
</dbReference>
<dbReference type="GO" id="GO:0072659">
    <property type="term" value="P:protein localization to plasma membrane"/>
    <property type="evidence" value="ECO:0007669"/>
    <property type="project" value="TreeGrafter"/>
</dbReference>
<evidence type="ECO:0000313" key="6">
    <source>
        <dbReference type="EMBL" id="TQF01668.1"/>
    </source>
</evidence>
<dbReference type="PANTHER" id="PTHR13806:SF46">
    <property type="entry name" value="FLOTILLIN-1-RELATED"/>
    <property type="match status" value="1"/>
</dbReference>
<comment type="similarity">
    <text evidence="2">Belongs to the band 7/mec-2 family. Flotillin subfamily.</text>
</comment>
<evidence type="ECO:0000256" key="1">
    <source>
        <dbReference type="ARBA" id="ARBA00004370"/>
    </source>
</evidence>
<feature type="coiled-coil region" evidence="4">
    <location>
        <begin position="174"/>
        <end position="203"/>
    </location>
</feature>
<evidence type="ECO:0000259" key="5">
    <source>
        <dbReference type="Pfam" id="PF01145"/>
    </source>
</evidence>
<dbReference type="OrthoDB" id="9786220at2"/>
<gene>
    <name evidence="6" type="ORF">E6W39_04650</name>
</gene>
<dbReference type="CDD" id="cd03399">
    <property type="entry name" value="SPFH_flotillin"/>
    <property type="match status" value="1"/>
</dbReference>
<comment type="caution">
    <text evidence="6">The sequence shown here is derived from an EMBL/GenBank/DDBJ whole genome shotgun (WGS) entry which is preliminary data.</text>
</comment>
<dbReference type="GO" id="GO:0002020">
    <property type="term" value="F:protease binding"/>
    <property type="evidence" value="ECO:0007669"/>
    <property type="project" value="TreeGrafter"/>
</dbReference>
<sequence length="420" mass="44841">MLFWHVPAPNEALLISGSKRQAQDTQFRIVTGHGSFVMPVKQKARMLSLALREAEIAEDCVTQQGIRLTVRAVTVFKVGDDHLSIANAARRFLAEQARMEELVGRIFAGHLRSIIGGLTVEQIIRERDRVAQEVKAGSHTEMEKLGIVVDALQIQEIEDATGYITNLAAPHAAAVASQARIAQARADQEAAQREQEAAALKAQYERDTAIKRAGFVAETEQANAAASQAGPLAQARATQEVIEEQTQLARRQADLAAQRLEAEVRRPADAEAYKQRTLAEAQRDRAKFEAEGDAYRRTTLATAEAQAVRVQADGAAYAERTTADAQAAANNARAESLRGGAQELIAANRVVENLPALVDAAARGLAGANLTVLNGSEGLAQVATGIVGQGLAIFDALKQVTPRGGEVARPDASKGEGEPG</sequence>
<evidence type="ECO:0000256" key="3">
    <source>
        <dbReference type="ARBA" id="ARBA00023136"/>
    </source>
</evidence>
<dbReference type="Gene3D" id="3.30.479.30">
    <property type="entry name" value="Band 7 domain"/>
    <property type="match status" value="1"/>
</dbReference>
<feature type="domain" description="Band 7" evidence="5">
    <location>
        <begin position="9"/>
        <end position="187"/>
    </location>
</feature>
<dbReference type="SUPFAM" id="SSF117892">
    <property type="entry name" value="Band 7/SPFH domain"/>
    <property type="match status" value="1"/>
</dbReference>
<reference evidence="6 7" key="1">
    <citation type="submission" date="2019-06" db="EMBL/GenBank/DDBJ databases">
        <title>Description of Kitasatospora acidophila sp. nov. isolated from pine grove soil, and reclassification of Streptomyces novaecaesareae to Kitasatospora novaeceasareae comb. nov.</title>
        <authorList>
            <person name="Kim M.J."/>
        </authorList>
    </citation>
    <scope>NUCLEOTIDE SEQUENCE [LARGE SCALE GENOMIC DNA]</scope>
    <source>
        <strain evidence="6 7">MMS16-CNU292</strain>
    </source>
</reference>
<dbReference type="EMBL" id="VIGB01000003">
    <property type="protein sequence ID" value="TQF01668.1"/>
    <property type="molecule type" value="Genomic_DNA"/>
</dbReference>
<protein>
    <submittedName>
        <fullName evidence="6">Flotillin</fullName>
    </submittedName>
</protein>
<keyword evidence="4" id="KW-0175">Coiled coil</keyword>
<dbReference type="Proteomes" id="UP000319103">
    <property type="component" value="Unassembled WGS sequence"/>
</dbReference>
<dbReference type="Pfam" id="PF01145">
    <property type="entry name" value="Band_7"/>
    <property type="match status" value="1"/>
</dbReference>
<keyword evidence="3" id="KW-0472">Membrane</keyword>
<dbReference type="RefSeq" id="WP_141632397.1">
    <property type="nucleotide sequence ID" value="NZ_VIGB01000003.1"/>
</dbReference>
<evidence type="ECO:0000256" key="2">
    <source>
        <dbReference type="ARBA" id="ARBA00007161"/>
    </source>
</evidence>
<proteinExistence type="inferred from homology"/>